<dbReference type="PRINTS" id="PR00463">
    <property type="entry name" value="EP450I"/>
</dbReference>
<dbReference type="EMBL" id="IAAA01032589">
    <property type="protein sequence ID" value="LAA08920.1"/>
    <property type="molecule type" value="mRNA"/>
</dbReference>
<evidence type="ECO:0000256" key="1">
    <source>
        <dbReference type="ARBA" id="ARBA00010617"/>
    </source>
</evidence>
<evidence type="ECO:0000256" key="2">
    <source>
        <dbReference type="ARBA" id="ARBA00022723"/>
    </source>
</evidence>
<keyword evidence="2 5" id="KW-0479">Metal-binding</keyword>
<sequence length="147" mass="17289">MPYTEATIMELMRWRTIIPLNVLRYTLMDTELNGYYIPKENYVILNLWDIHHNPEYWGKDAEDFQVERFLTDDGKQVKKSEYFIPFSIGKRLCPGESFAKMEVFLYFVAIIRKFKVSLPPETKPNLEGNLGIGLAPKPHELCLTKRN</sequence>
<protein>
    <submittedName>
        <fullName evidence="7">Cytochrome P450 18a1</fullName>
    </submittedName>
</protein>
<dbReference type="GO" id="GO:0005737">
    <property type="term" value="C:cytoplasm"/>
    <property type="evidence" value="ECO:0007669"/>
    <property type="project" value="TreeGrafter"/>
</dbReference>
<dbReference type="GO" id="GO:0006082">
    <property type="term" value="P:organic acid metabolic process"/>
    <property type="evidence" value="ECO:0007669"/>
    <property type="project" value="TreeGrafter"/>
</dbReference>
<comment type="cofactor">
    <cofactor evidence="5">
        <name>heme</name>
        <dbReference type="ChEBI" id="CHEBI:30413"/>
    </cofactor>
</comment>
<dbReference type="InterPro" id="IPR017972">
    <property type="entry name" value="Cyt_P450_CS"/>
</dbReference>
<dbReference type="InterPro" id="IPR001128">
    <property type="entry name" value="Cyt_P450"/>
</dbReference>
<accession>A0A2L2YNA9</accession>
<organism evidence="7">
    <name type="scientific">Parasteatoda tepidariorum</name>
    <name type="common">Common house spider</name>
    <name type="synonym">Achaearanea tepidariorum</name>
    <dbReference type="NCBI Taxonomy" id="114398"/>
    <lineage>
        <taxon>Eukaryota</taxon>
        <taxon>Metazoa</taxon>
        <taxon>Ecdysozoa</taxon>
        <taxon>Arthropoda</taxon>
        <taxon>Chelicerata</taxon>
        <taxon>Arachnida</taxon>
        <taxon>Araneae</taxon>
        <taxon>Araneomorphae</taxon>
        <taxon>Entelegynae</taxon>
        <taxon>Araneoidea</taxon>
        <taxon>Theridiidae</taxon>
        <taxon>Parasteatoda</taxon>
    </lineage>
</organism>
<dbReference type="InterPro" id="IPR050182">
    <property type="entry name" value="Cytochrome_P450_fam2"/>
</dbReference>
<dbReference type="Gene3D" id="1.10.630.10">
    <property type="entry name" value="Cytochrome P450"/>
    <property type="match status" value="1"/>
</dbReference>
<dbReference type="PANTHER" id="PTHR24300">
    <property type="entry name" value="CYTOCHROME P450 508A4-RELATED"/>
    <property type="match status" value="1"/>
</dbReference>
<evidence type="ECO:0000256" key="3">
    <source>
        <dbReference type="ARBA" id="ARBA00023004"/>
    </source>
</evidence>
<keyword evidence="4 6" id="KW-0503">Monooxygenase</keyword>
<reference evidence="7" key="1">
    <citation type="journal article" date="2016" name="Mol. Ecol. Resour.">
        <title>Evaluation of the impact of RNA preservation methods of spiders for de novo transcriptome assembly.</title>
        <authorList>
            <person name="Kono N."/>
            <person name="Nakamura H."/>
            <person name="Ito Y."/>
            <person name="Tomita M."/>
            <person name="Arakawa K."/>
        </authorList>
    </citation>
    <scope>NUCLEOTIDE SEQUENCE</scope>
    <source>
        <tissue evidence="7">Whole body</tissue>
    </source>
</reference>
<dbReference type="PANTHER" id="PTHR24300:SF375">
    <property type="entry name" value="CYTOCHROME P450 FAMILY"/>
    <property type="match status" value="1"/>
</dbReference>
<dbReference type="GO" id="GO:0005506">
    <property type="term" value="F:iron ion binding"/>
    <property type="evidence" value="ECO:0007669"/>
    <property type="project" value="InterPro"/>
</dbReference>
<dbReference type="GO" id="GO:0020037">
    <property type="term" value="F:heme binding"/>
    <property type="evidence" value="ECO:0007669"/>
    <property type="project" value="InterPro"/>
</dbReference>
<feature type="binding site" description="axial binding residue" evidence="5">
    <location>
        <position position="93"/>
    </location>
    <ligand>
        <name>heme</name>
        <dbReference type="ChEBI" id="CHEBI:30413"/>
    </ligand>
    <ligandPart>
        <name>Fe</name>
        <dbReference type="ChEBI" id="CHEBI:18248"/>
    </ligandPart>
</feature>
<evidence type="ECO:0000256" key="6">
    <source>
        <dbReference type="RuleBase" id="RU000461"/>
    </source>
</evidence>
<keyword evidence="6" id="KW-0560">Oxidoreductase</keyword>
<proteinExistence type="evidence at transcript level"/>
<dbReference type="PROSITE" id="PS00086">
    <property type="entry name" value="CYTOCHROME_P450"/>
    <property type="match status" value="1"/>
</dbReference>
<dbReference type="GO" id="GO:0006805">
    <property type="term" value="P:xenobiotic metabolic process"/>
    <property type="evidence" value="ECO:0007669"/>
    <property type="project" value="TreeGrafter"/>
</dbReference>
<keyword evidence="5 6" id="KW-0349">Heme</keyword>
<evidence type="ECO:0000256" key="5">
    <source>
        <dbReference type="PIRSR" id="PIRSR602401-1"/>
    </source>
</evidence>
<dbReference type="InterPro" id="IPR002401">
    <property type="entry name" value="Cyt_P450_E_grp-I"/>
</dbReference>
<comment type="similarity">
    <text evidence="1 6">Belongs to the cytochrome P450 family.</text>
</comment>
<dbReference type="PRINTS" id="PR00385">
    <property type="entry name" value="P450"/>
</dbReference>
<evidence type="ECO:0000313" key="7">
    <source>
        <dbReference type="EMBL" id="LAA08920.1"/>
    </source>
</evidence>
<dbReference type="InterPro" id="IPR036396">
    <property type="entry name" value="Cyt_P450_sf"/>
</dbReference>
<dbReference type="OrthoDB" id="1055148at2759"/>
<evidence type="ECO:0000256" key="4">
    <source>
        <dbReference type="ARBA" id="ARBA00023033"/>
    </source>
</evidence>
<keyword evidence="3 5" id="KW-0408">Iron</keyword>
<dbReference type="Pfam" id="PF00067">
    <property type="entry name" value="p450"/>
    <property type="match status" value="1"/>
</dbReference>
<dbReference type="SUPFAM" id="SSF48264">
    <property type="entry name" value="Cytochrome P450"/>
    <property type="match status" value="1"/>
</dbReference>
<dbReference type="GO" id="GO:0016712">
    <property type="term" value="F:oxidoreductase activity, acting on paired donors, with incorporation or reduction of molecular oxygen, reduced flavin or flavoprotein as one donor, and incorporation of one atom of oxygen"/>
    <property type="evidence" value="ECO:0007669"/>
    <property type="project" value="TreeGrafter"/>
</dbReference>
<dbReference type="AlphaFoldDB" id="A0A2L2YNA9"/>
<name>A0A2L2YNA9_PARTP</name>